<protein>
    <recommendedName>
        <fullName evidence="2">NADAR domain-containing protein</fullName>
    </recommendedName>
</protein>
<evidence type="ECO:0000313" key="3">
    <source>
        <dbReference type="EMBL" id="OAG07878.1"/>
    </source>
</evidence>
<dbReference type="OrthoDB" id="206452at2759"/>
<dbReference type="STRING" id="1460663.A0A177CLZ0"/>
<dbReference type="RefSeq" id="XP_018038243.1">
    <property type="nucleotide sequence ID" value="XM_018184672.1"/>
</dbReference>
<proteinExistence type="predicted"/>
<sequence length="241" mass="27364">MPKAKRKVVSAGKSAAKGKSVPEDKVVANSESTPKRKSKSKKEIRSKDNPELNITVVIPKTSRRPPFFFWTDPDSEGGFLSPWYTCPFEYGGDRYVSVGQYITVRRAEIYRDRKSLDKILLATSEDEIKALAKNIKDSPISEWVKNRDYLFHINIANRRKFLYSDQSEDLLNRLAKLGDRELVFADPTDPHLGIGLDASEAEKMGRKSWGKNAYGKSFEKLRHKIRNPISPTIPPYPCDTG</sequence>
<dbReference type="InterPro" id="IPR012816">
    <property type="entry name" value="NADAR"/>
</dbReference>
<feature type="region of interest" description="Disordered" evidence="1">
    <location>
        <begin position="1"/>
        <end position="46"/>
    </location>
</feature>
<keyword evidence="4" id="KW-1185">Reference proteome</keyword>
<evidence type="ECO:0000259" key="2">
    <source>
        <dbReference type="Pfam" id="PF08719"/>
    </source>
</evidence>
<dbReference type="EMBL" id="KV441550">
    <property type="protein sequence ID" value="OAG07878.1"/>
    <property type="molecule type" value="Genomic_DNA"/>
</dbReference>
<dbReference type="Proteomes" id="UP000077069">
    <property type="component" value="Unassembled WGS sequence"/>
</dbReference>
<dbReference type="CDD" id="cd15457">
    <property type="entry name" value="NADAR"/>
    <property type="match status" value="1"/>
</dbReference>
<feature type="domain" description="NADAR" evidence="2">
    <location>
        <begin position="68"/>
        <end position="226"/>
    </location>
</feature>
<evidence type="ECO:0000313" key="4">
    <source>
        <dbReference type="Proteomes" id="UP000077069"/>
    </source>
</evidence>
<dbReference type="InParanoid" id="A0A177CLZ0"/>
<gene>
    <name evidence="3" type="ORF">CC84DRAFT_1256843</name>
</gene>
<organism evidence="3 4">
    <name type="scientific">Paraphaeosphaeria sporulosa</name>
    <dbReference type="NCBI Taxonomy" id="1460663"/>
    <lineage>
        <taxon>Eukaryota</taxon>
        <taxon>Fungi</taxon>
        <taxon>Dikarya</taxon>
        <taxon>Ascomycota</taxon>
        <taxon>Pezizomycotina</taxon>
        <taxon>Dothideomycetes</taxon>
        <taxon>Pleosporomycetidae</taxon>
        <taxon>Pleosporales</taxon>
        <taxon>Massarineae</taxon>
        <taxon>Didymosphaeriaceae</taxon>
        <taxon>Paraphaeosphaeria</taxon>
    </lineage>
</organism>
<name>A0A177CLZ0_9PLEO</name>
<dbReference type="InterPro" id="IPR037238">
    <property type="entry name" value="YbiA-like_sf"/>
</dbReference>
<dbReference type="Pfam" id="PF08719">
    <property type="entry name" value="NADAR"/>
    <property type="match status" value="1"/>
</dbReference>
<dbReference type="GeneID" id="28768158"/>
<dbReference type="AlphaFoldDB" id="A0A177CLZ0"/>
<evidence type="ECO:0000256" key="1">
    <source>
        <dbReference type="SAM" id="MobiDB-lite"/>
    </source>
</evidence>
<dbReference type="SUPFAM" id="SSF143990">
    <property type="entry name" value="YbiA-like"/>
    <property type="match status" value="1"/>
</dbReference>
<dbReference type="Gene3D" id="1.10.357.40">
    <property type="entry name" value="YbiA-like"/>
    <property type="match status" value="1"/>
</dbReference>
<accession>A0A177CLZ0</accession>
<reference evidence="3 4" key="1">
    <citation type="submission" date="2016-05" db="EMBL/GenBank/DDBJ databases">
        <title>Comparative analysis of secretome profiles of manganese(II)-oxidizing ascomycete fungi.</title>
        <authorList>
            <consortium name="DOE Joint Genome Institute"/>
            <person name="Zeiner C.A."/>
            <person name="Purvine S.O."/>
            <person name="Zink E.M."/>
            <person name="Wu S."/>
            <person name="Pasa-Tolic L."/>
            <person name="Chaput D.L."/>
            <person name="Haridas S."/>
            <person name="Grigoriev I.V."/>
            <person name="Santelli C.M."/>
            <person name="Hansel C.M."/>
        </authorList>
    </citation>
    <scope>NUCLEOTIDE SEQUENCE [LARGE SCALE GENOMIC DNA]</scope>
    <source>
        <strain evidence="3 4">AP3s5-JAC2a</strain>
    </source>
</reference>